<dbReference type="PROSITE" id="PS50977">
    <property type="entry name" value="HTH_TETR_2"/>
    <property type="match status" value="1"/>
</dbReference>
<evidence type="ECO:0000256" key="3">
    <source>
        <dbReference type="ARBA" id="ARBA00023163"/>
    </source>
</evidence>
<accession>W5THI6</accession>
<dbReference type="SUPFAM" id="SSF46689">
    <property type="entry name" value="Homeodomain-like"/>
    <property type="match status" value="1"/>
</dbReference>
<dbReference type="Proteomes" id="UP000019150">
    <property type="component" value="Chromosome"/>
</dbReference>
<keyword evidence="3" id="KW-0804">Transcription</keyword>
<sequence length="199" mass="22127">MSAEDRREQILDVTHAIVDTEGFHAATPNRIAEAAGVTRPVLYQQFGDLAGVFVALIDRESTRAATQFAQAVLEPETSADTDPFVRAFAGALHAIDTRPATWRLFLLPPEGAPPELHQRLAQSQDAVRQFLEHELLRAFPDLPDPEYMARILHASGRELLQQRLVDPDNATNDRLIALVRHLRNGTLPGRRTTVREASV</sequence>
<dbReference type="Gene3D" id="1.10.357.10">
    <property type="entry name" value="Tetracycline Repressor, domain 2"/>
    <property type="match status" value="1"/>
</dbReference>
<evidence type="ECO:0000313" key="7">
    <source>
        <dbReference type="Proteomes" id="UP000019150"/>
    </source>
</evidence>
<dbReference type="STRING" id="1415166.NONO_c39080"/>
<dbReference type="EMBL" id="CP006850">
    <property type="protein sequence ID" value="AHH18692.1"/>
    <property type="molecule type" value="Genomic_DNA"/>
</dbReference>
<feature type="DNA-binding region" description="H-T-H motif" evidence="4">
    <location>
        <begin position="27"/>
        <end position="46"/>
    </location>
</feature>
<dbReference type="OrthoDB" id="4550691at2"/>
<evidence type="ECO:0000259" key="5">
    <source>
        <dbReference type="PROSITE" id="PS50977"/>
    </source>
</evidence>
<dbReference type="GO" id="GO:0003700">
    <property type="term" value="F:DNA-binding transcription factor activity"/>
    <property type="evidence" value="ECO:0007669"/>
    <property type="project" value="TreeGrafter"/>
</dbReference>
<keyword evidence="2 4" id="KW-0238">DNA-binding</keyword>
<dbReference type="InterPro" id="IPR001647">
    <property type="entry name" value="HTH_TetR"/>
</dbReference>
<dbReference type="PANTHER" id="PTHR30055:SF234">
    <property type="entry name" value="HTH-TYPE TRANSCRIPTIONAL REGULATOR BETI"/>
    <property type="match status" value="1"/>
</dbReference>
<organism evidence="6 7">
    <name type="scientific">Nocardia nova SH22a</name>
    <dbReference type="NCBI Taxonomy" id="1415166"/>
    <lineage>
        <taxon>Bacteria</taxon>
        <taxon>Bacillati</taxon>
        <taxon>Actinomycetota</taxon>
        <taxon>Actinomycetes</taxon>
        <taxon>Mycobacteriales</taxon>
        <taxon>Nocardiaceae</taxon>
        <taxon>Nocardia</taxon>
    </lineage>
</organism>
<evidence type="ECO:0000256" key="1">
    <source>
        <dbReference type="ARBA" id="ARBA00023015"/>
    </source>
</evidence>
<dbReference type="PANTHER" id="PTHR30055">
    <property type="entry name" value="HTH-TYPE TRANSCRIPTIONAL REGULATOR RUTR"/>
    <property type="match status" value="1"/>
</dbReference>
<dbReference type="PATRIC" id="fig|1415166.3.peg.4009"/>
<dbReference type="InterPro" id="IPR009057">
    <property type="entry name" value="Homeodomain-like_sf"/>
</dbReference>
<dbReference type="Pfam" id="PF00440">
    <property type="entry name" value="TetR_N"/>
    <property type="match status" value="1"/>
</dbReference>
<keyword evidence="1" id="KW-0805">Transcription regulation</keyword>
<protein>
    <submittedName>
        <fullName evidence="6">Putative transcriptional regulator, TetR family</fullName>
    </submittedName>
</protein>
<dbReference type="KEGG" id="nno:NONO_c39080"/>
<dbReference type="GO" id="GO:0000976">
    <property type="term" value="F:transcription cis-regulatory region binding"/>
    <property type="evidence" value="ECO:0007669"/>
    <property type="project" value="TreeGrafter"/>
</dbReference>
<keyword evidence="7" id="KW-1185">Reference proteome</keyword>
<dbReference type="HOGENOM" id="CLU_069356_33_0_11"/>
<dbReference type="RefSeq" id="WP_025350116.1">
    <property type="nucleotide sequence ID" value="NZ_CP006850.1"/>
</dbReference>
<dbReference type="InterPro" id="IPR050109">
    <property type="entry name" value="HTH-type_TetR-like_transc_reg"/>
</dbReference>
<reference evidence="6 7" key="1">
    <citation type="journal article" date="2014" name="Appl. Environ. Microbiol.">
        <title>Insights into the Microbial Degradation of Rubber and Gutta-Percha by Analysis of the Complete Genome of Nocardia nova SH22a.</title>
        <authorList>
            <person name="Luo Q."/>
            <person name="Hiessl S."/>
            <person name="Poehlein A."/>
            <person name="Daniel R."/>
            <person name="Steinbuchel A."/>
        </authorList>
    </citation>
    <scope>NUCLEOTIDE SEQUENCE [LARGE SCALE GENOMIC DNA]</scope>
    <source>
        <strain evidence="6">SH22a</strain>
    </source>
</reference>
<evidence type="ECO:0000256" key="4">
    <source>
        <dbReference type="PROSITE-ProRule" id="PRU00335"/>
    </source>
</evidence>
<evidence type="ECO:0000256" key="2">
    <source>
        <dbReference type="ARBA" id="ARBA00023125"/>
    </source>
</evidence>
<name>W5THI6_9NOCA</name>
<dbReference type="SUPFAM" id="SSF48498">
    <property type="entry name" value="Tetracyclin repressor-like, C-terminal domain"/>
    <property type="match status" value="1"/>
</dbReference>
<proteinExistence type="predicted"/>
<dbReference type="InterPro" id="IPR036271">
    <property type="entry name" value="Tet_transcr_reg_TetR-rel_C_sf"/>
</dbReference>
<evidence type="ECO:0000313" key="6">
    <source>
        <dbReference type="EMBL" id="AHH18692.1"/>
    </source>
</evidence>
<gene>
    <name evidence="6" type="ORF">NONO_c39080</name>
</gene>
<feature type="domain" description="HTH tetR-type" evidence="5">
    <location>
        <begin position="4"/>
        <end position="64"/>
    </location>
</feature>
<dbReference type="eggNOG" id="COG1309">
    <property type="taxonomic scope" value="Bacteria"/>
</dbReference>
<dbReference type="AlphaFoldDB" id="W5THI6"/>